<gene>
    <name evidence="7" type="ORF">LY90DRAFT_701295</name>
</gene>
<dbReference type="Pfam" id="PF07993">
    <property type="entry name" value="NAD_binding_4"/>
    <property type="match status" value="1"/>
</dbReference>
<dbReference type="NCBIfam" id="TIGR01746">
    <property type="entry name" value="Thioester-redct"/>
    <property type="match status" value="1"/>
</dbReference>
<feature type="domain" description="Carrier" evidence="6">
    <location>
        <begin position="1843"/>
        <end position="1920"/>
    </location>
</feature>
<keyword evidence="8" id="KW-1185">Reference proteome</keyword>
<keyword evidence="3" id="KW-0436">Ligase</keyword>
<dbReference type="GO" id="GO:0044550">
    <property type="term" value="P:secondary metabolite biosynthetic process"/>
    <property type="evidence" value="ECO:0007669"/>
    <property type="project" value="TreeGrafter"/>
</dbReference>
<dbReference type="InterPro" id="IPR025110">
    <property type="entry name" value="AMP-bd_C"/>
</dbReference>
<evidence type="ECO:0000313" key="8">
    <source>
        <dbReference type="Proteomes" id="UP000193920"/>
    </source>
</evidence>
<dbReference type="Gene3D" id="3.40.50.12780">
    <property type="entry name" value="N-terminal domain of ligase-like"/>
    <property type="match status" value="1"/>
</dbReference>
<evidence type="ECO:0000256" key="3">
    <source>
        <dbReference type="ARBA" id="ARBA00022598"/>
    </source>
</evidence>
<feature type="compositionally biased region" description="Low complexity" evidence="5">
    <location>
        <begin position="3540"/>
        <end position="3594"/>
    </location>
</feature>
<dbReference type="PANTHER" id="PTHR45527">
    <property type="entry name" value="NONRIBOSOMAL PEPTIDE SYNTHETASE"/>
    <property type="match status" value="1"/>
</dbReference>
<keyword evidence="1" id="KW-0596">Phosphopantetheine</keyword>
<dbReference type="PROSITE" id="PS00455">
    <property type="entry name" value="AMP_BINDING"/>
    <property type="match status" value="2"/>
</dbReference>
<feature type="coiled-coil region" evidence="4">
    <location>
        <begin position="40"/>
        <end position="83"/>
    </location>
</feature>
<dbReference type="Gene3D" id="2.30.38.10">
    <property type="entry name" value="Luciferase, Domain 3"/>
    <property type="match status" value="2"/>
</dbReference>
<dbReference type="InterPro" id="IPR023213">
    <property type="entry name" value="CAT-like_dom_sf"/>
</dbReference>
<dbReference type="FunFam" id="3.40.50.980:FF:000001">
    <property type="entry name" value="Non-ribosomal peptide synthetase"/>
    <property type="match status" value="2"/>
</dbReference>
<dbReference type="InterPro" id="IPR001242">
    <property type="entry name" value="Condensation_dom"/>
</dbReference>
<dbReference type="Gene3D" id="3.30.300.30">
    <property type="match status" value="3"/>
</dbReference>
<dbReference type="InterPro" id="IPR013120">
    <property type="entry name" value="FAR_NAD-bd"/>
</dbReference>
<dbReference type="InterPro" id="IPR006162">
    <property type="entry name" value="Ppantetheine_attach_site"/>
</dbReference>
<dbReference type="OrthoDB" id="4920779at2759"/>
<evidence type="ECO:0000256" key="2">
    <source>
        <dbReference type="ARBA" id="ARBA00022553"/>
    </source>
</evidence>
<dbReference type="EMBL" id="MCOG01000062">
    <property type="protein sequence ID" value="ORY60329.1"/>
    <property type="molecule type" value="Genomic_DNA"/>
</dbReference>
<dbReference type="InterPro" id="IPR036291">
    <property type="entry name" value="NAD(P)-bd_dom_sf"/>
</dbReference>
<name>A0A1Y2DMF1_9FUNG</name>
<dbReference type="PANTHER" id="PTHR45527:SF1">
    <property type="entry name" value="FATTY ACID SYNTHASE"/>
    <property type="match status" value="1"/>
</dbReference>
<dbReference type="GO" id="GO:0016874">
    <property type="term" value="F:ligase activity"/>
    <property type="evidence" value="ECO:0007669"/>
    <property type="project" value="UniProtKB-KW"/>
</dbReference>
<feature type="region of interest" description="Disordered" evidence="5">
    <location>
        <begin position="3530"/>
        <end position="3599"/>
    </location>
</feature>
<dbReference type="Pfam" id="PF00501">
    <property type="entry name" value="AMP-binding"/>
    <property type="match status" value="3"/>
</dbReference>
<dbReference type="GO" id="GO:0005737">
    <property type="term" value="C:cytoplasm"/>
    <property type="evidence" value="ECO:0007669"/>
    <property type="project" value="TreeGrafter"/>
</dbReference>
<dbReference type="InterPro" id="IPR042099">
    <property type="entry name" value="ANL_N_sf"/>
</dbReference>
<sequence>MYKYSGSNTFYTLFIKDNDINNSINNNNSLDTINSEIRILQLHNESNDLLKDALNNLRNSMETEKTEQSLSALNEKLDLLNINNAFCYESVKDSKKLENNVFDSKARLKNNKLKNINLCCSVVDVGNKFELIVEYDENVYYDYFMQNIVNSYSEFLLNCIKFNNNEAIKSIEYIPRDEKNRIVHQFNLNKTKYTNGNNDLFYHNKFSEISKIHPNKCAIIFENHEYAYSQINDMSNSLASYLRKYGIRRNEIVPIICERTPYYIIALLAVMKSGGAFVYIDPDFPKDRINYLTNEVKARIVLKYLPNADTEKIIDKDDLLEYDLENHNFNENTSDLQNISQWNDLCYLFFTSGTTGKPKGTMITHDSLIHYCLYTQTNRGTEDIYTDSYENILGFTKFTYAMTVIELFYTLLKGKTIILCNNDEYNNSESLGGLISKYKIDFIVCTPSRIQKYLFDNTFRSSIRNVKYFNFGGEMVTLDFLKDLRKFTNAILYNGYGLSEATAFSAITTIDLNDSKNESIVTIGKPTCNYDLFILDSDLNPLPVGVEGEICISGYSISIGYLNMEKITNEKFIKCPFNQNKMYKTGDIGRWTNDGRIVYCGRKDFQVKINGQRIELGEIESTIKEIEGIDFVTVLDRVNEETKDKYLVGYYITQKKDLNAMDIRSYLEKKLPKYMIPNYFMKIDEIPFNVNGKLDRKALPDPDLNDIVLTRYEKPETVTEEKICRLYSLFFNIDEGRVGRKTNFFELGGDSLNVIRLLHMIEKEFSIKMNVKDILKHSVISDLCQYIDTININPTSGNSDKERNSNEFIQRNSNLKEFPVTSQQLGIYIDSIKNEDSTIYNNPYAFKLPTGTDIEKIKRAFKELFKSHTILKSRYFKKEINNKVEVYGVIDDDCELQFENYNYDNIKAFIRPFNLSQSPLIRVGFFLKNSYLLIDIHHIICDGSTLSIIKNEINYYYQKGSLLNSLEIQFSDYASYINNKKEKGGFQSQINFYKKLFTETDYDILNLPKRTNKIIGKSTSTTTTTTTTTKGFTNNKKQTLEKTIPNLTSQSINNFMKIHGISKTAFFLSIYGYILCKYSGQDIVYSTLISYNRNNHLIENMIGMFVTTLPILLNYENCNESTFLELIKRNMNTLMDVYINQDISFSELSKLLNLKPANNLFAFQPAKIFSDPLDKNAILNEENNDIFSRGEKGRGEEEEEEEIIRQNEMSKFDLVLSVMEGKEGYSVTVEYNSELYESQMIKSILDSYVQVISNFKSFDGLAKNVEYIPEEEKNKIIKSFNNNSFEYDGHNLYHAEFSKIAHHHRNKCALIYNDLELTYGQLEEMSNSIAYYLRNNNVRRGDIIPIVSERSHYYVIAAIGILKSGAAFLPIDPEFPKERIKYMMEETNARTVLKYITNDINDQKIEEIIHELNLDALSNNTNTNTNTKERKIIAYALQNHNYALNVERIENINQGDDLCYSIFTSGTTGKPKGTLITHNNLINFCLYSQTYCGKEIFTNDFTTSLASAKLTFDMSISEIFYPLLHGKCVVLCNDNEYNDPQVIGEKMLRYGVDYIIITPSRIENYILQETYRKAFKKLKCILVGGEECKITTLETITKFSNANVYNLYGPTEITVSCSLLELSKFYKENKCKIGKIPIGKPNCNNSIYILDKYLKPVPIGVEGEIYIGGYGVGKGYLNREELTKEKFVGNPFNYNNDPHNRIMYRSGDLGKWTVNGEIEYLGRIDFQVKINGQRIELGEIESIIKEMKGIDHCIVIDDKKENGDQYLICYYIISSDGKDEKEENLNVNGSTIRKYLNEKLPKYMIPNYYKRINEIPLSNSGKLNRKALPKPTKEDFITEKYIAPETEIERMICKLYAKIFNIPETAIGRRSDFYELGGDSLNFIHFSSLIEKELNIKLHYKDMMSHSAVYELGPYLEKIINDTGHSNNNNNHKIEMIERHHGTEFPVTSQQLGIYIESIKNPKSVIYNIPNIYKYVNESVNIERIKEGFKKVFENQEIFRTRYGEKEINGKTEIYGFIDKECSLEFEEYTYDNIETFVRPFDLSKAPLIRVGFVGKELLLVDIHHIISDGVSFKIIQDELNSYYREGKLRPLDIQFSDYAIDLSERMNNGYFQKQIEFYKEIFSKEYEILNIPKKERYTTTTATADAAATTKEDVKHNNSNICKQPIDTFTSQLINDYLKRNNVSKTAFFISIYGYVLSKYSGQDVVYTSVISANRNNHYIENMAGMFVSTLPLLLDYNMNQNENENENENENKSIAFDDIIKDNMKLLVDIYNNQNISFSELTKLLKLKKLNNCFVFQPKSISEDGSRNGSKCTIRLINDTDSDLSSIYRYKKELDKKIGTKFDVTFNVIENEDGYAILVNYNEDVYDVGMMKGIIDSFVEVIRNVTNNFESRSRTQYIEYLPEKEKEKIIGGFNANRDTTECNNKFYFEEISNMAKQYPERYAITFNTEKITYKALDEMSNSIAHYLREQGIGRNDIIPIISDRSPYYIISVLGISKAGGAYLPIDIKFPIDRIKYILEEVEPKMILFNNAQKIIENFHNKYVTYNIRNHNYSENIGLLQNINDQDDLCYVLFTSGTTGKPKGTLITHFNIYNYVRPFSDSNRMNIYNILNTNHIRKVLAISNFAFDISQTEITASLVNGWNVILMDNHIDDDVDLFVQKLSINDIEMIKTTPTRFKLFLENKNFKNYLSNIKVLIFGGEEFTIDLYHEIRKYSKCKVYNGYGPTECTVACTFTEVVSHGKEKNNINKIKITIGEPITNCPIYILDKYLKPVPVGVEGEIYIGGYGVGKGYLNREELTKEKFVGNPFNYNNDPHNRIIYRSGDLGKWTDDGEVEYLGRIDFQVKINGQRIELGEIENTIKEMKGIDHCVVIDDKKENGDQYLICYYIISSDGKDEREENLNLNGSIIRKYLNEKLPKYMIPNYYKRINEIPLSSSGKLNRKALPKPTKEDFITEKYVAPETEIERTICKFYGKIFNIPETAIGRKSDFYELGGDSLMVIRFAALMESELNIKLHFKDIMSHSVVCDLGKYIEKKLQKKDEEEGIKENRMDYAADVEVLDDPNKFTKEGLPPFQFPEKDKNASLFLTGATGFLGTYILATYLKRNPKAKVYCLVRAKTDEKAFERVKKSGLAYMTWKEDWEKNHNVIAIHGDLSLENFGIPEDRWNRLCQDIKLIIHNGAMVHWMYPYEKVRNVNVLSTVQCLKMATTHHLKPFYFVSSISVISNEYYLKTGAPVMESDDLEVSRTGLDSGYGQSKWVSEKLILKAIARGVPACIIRPGFILGNSKNGVLNTDDFVTRMMIDCIQLKQYPNVPNPINACPVDYVAGVIIQIISQERWLQNHVYHICHHPRIYYNDVFEELPLHGYDVTKVDYTEWKKSLMNLVQTSNNKNALFPLLPFVLNDLPNITKSPIFNDNNTRTVISGTDVPMVNVKDVVGKYLAYLIKVGLINPPRNKNASKPIPEIGEIIVKETIGRNNQLNLNADEHERKEVKQYIYMENNKSTYNIITNNNINNVYSKINMELCSDSNNNNDHSKTISLNNNNNNNNNTNSNNNNNSSSSSSSSNVNVINNNNNNNKSNNSINSSNNKNNNNVISKRHNKSTTTLNNIFKTEIKKFFSSFTGCFPTRQ</sequence>
<dbReference type="Gene3D" id="3.30.559.30">
    <property type="entry name" value="Nonribosomal peptide synthetase, condensation domain"/>
    <property type="match status" value="2"/>
</dbReference>
<dbReference type="InterPro" id="IPR010071">
    <property type="entry name" value="AA_adenyl_dom"/>
</dbReference>
<dbReference type="Gene3D" id="3.40.50.980">
    <property type="match status" value="4"/>
</dbReference>
<dbReference type="InterPro" id="IPR009081">
    <property type="entry name" value="PP-bd_ACP"/>
</dbReference>
<dbReference type="PROSITE" id="PS00012">
    <property type="entry name" value="PHOSPHOPANTETHEINE"/>
    <property type="match status" value="1"/>
</dbReference>
<dbReference type="STRING" id="1754190.A0A1Y2DMF1"/>
<feature type="domain" description="Carrier" evidence="6">
    <location>
        <begin position="714"/>
        <end position="791"/>
    </location>
</feature>
<dbReference type="NCBIfam" id="NF003417">
    <property type="entry name" value="PRK04813.1"/>
    <property type="match status" value="3"/>
</dbReference>
<evidence type="ECO:0000313" key="7">
    <source>
        <dbReference type="EMBL" id="ORY60329.1"/>
    </source>
</evidence>
<dbReference type="SUPFAM" id="SSF52777">
    <property type="entry name" value="CoA-dependent acyltransferases"/>
    <property type="match status" value="4"/>
</dbReference>
<feature type="compositionally biased region" description="Polar residues" evidence="5">
    <location>
        <begin position="3530"/>
        <end position="3539"/>
    </location>
</feature>
<dbReference type="Pfam" id="PF00668">
    <property type="entry name" value="Condensation"/>
    <property type="match status" value="2"/>
</dbReference>
<dbReference type="CDD" id="cd05235">
    <property type="entry name" value="SDR_e1"/>
    <property type="match status" value="1"/>
</dbReference>
<dbReference type="Gene3D" id="3.30.559.10">
    <property type="entry name" value="Chloramphenicol acetyltransferase-like domain"/>
    <property type="match status" value="2"/>
</dbReference>
<dbReference type="InterPro" id="IPR020845">
    <property type="entry name" value="AMP-binding_CS"/>
</dbReference>
<dbReference type="Gene3D" id="1.10.1200.10">
    <property type="entry name" value="ACP-like"/>
    <property type="match status" value="3"/>
</dbReference>
<dbReference type="InterPro" id="IPR036736">
    <property type="entry name" value="ACP-like_sf"/>
</dbReference>
<dbReference type="Proteomes" id="UP000193920">
    <property type="component" value="Unassembled WGS sequence"/>
</dbReference>
<dbReference type="Pfam" id="PF13193">
    <property type="entry name" value="AMP-binding_C"/>
    <property type="match status" value="2"/>
</dbReference>
<dbReference type="GO" id="GO:0031177">
    <property type="term" value="F:phosphopantetheine binding"/>
    <property type="evidence" value="ECO:0007669"/>
    <property type="project" value="TreeGrafter"/>
</dbReference>
<organism evidence="7 8">
    <name type="scientific">Neocallimastix californiae</name>
    <dbReference type="NCBI Taxonomy" id="1754190"/>
    <lineage>
        <taxon>Eukaryota</taxon>
        <taxon>Fungi</taxon>
        <taxon>Fungi incertae sedis</taxon>
        <taxon>Chytridiomycota</taxon>
        <taxon>Chytridiomycota incertae sedis</taxon>
        <taxon>Neocallimastigomycetes</taxon>
        <taxon>Neocallimastigales</taxon>
        <taxon>Neocallimastigaceae</taxon>
        <taxon>Neocallimastix</taxon>
    </lineage>
</organism>
<dbReference type="SUPFAM" id="SSF56801">
    <property type="entry name" value="Acetyl-CoA synthetase-like"/>
    <property type="match status" value="3"/>
</dbReference>
<dbReference type="NCBIfam" id="TIGR01733">
    <property type="entry name" value="AA-adenyl-dom"/>
    <property type="match status" value="3"/>
</dbReference>
<feature type="domain" description="Carrier" evidence="6">
    <location>
        <begin position="2960"/>
        <end position="3037"/>
    </location>
</feature>
<accession>A0A1Y2DMF1</accession>
<keyword evidence="2" id="KW-0597">Phosphoprotein</keyword>
<reference evidence="7 8" key="1">
    <citation type="submission" date="2016-08" db="EMBL/GenBank/DDBJ databases">
        <title>A Parts List for Fungal Cellulosomes Revealed by Comparative Genomics.</title>
        <authorList>
            <consortium name="DOE Joint Genome Institute"/>
            <person name="Haitjema C.H."/>
            <person name="Gilmore S.P."/>
            <person name="Henske J.K."/>
            <person name="Solomon K.V."/>
            <person name="De Groot R."/>
            <person name="Kuo A."/>
            <person name="Mondo S.J."/>
            <person name="Salamov A.A."/>
            <person name="Labutti K."/>
            <person name="Zhao Z."/>
            <person name="Chiniquy J."/>
            <person name="Barry K."/>
            <person name="Brewer H.M."/>
            <person name="Purvine S.O."/>
            <person name="Wright A.T."/>
            <person name="Boxma B."/>
            <person name="Van Alen T."/>
            <person name="Hackstein J.H."/>
            <person name="Baker S.E."/>
            <person name="Grigoriev I.V."/>
            <person name="O'Malley M.A."/>
        </authorList>
    </citation>
    <scope>NUCLEOTIDE SEQUENCE [LARGE SCALE GENOMIC DNA]</scope>
    <source>
        <strain evidence="7 8">G1</strain>
    </source>
</reference>
<dbReference type="CDD" id="cd05930">
    <property type="entry name" value="A_NRPS"/>
    <property type="match status" value="3"/>
</dbReference>
<dbReference type="GO" id="GO:0043041">
    <property type="term" value="P:amino acid activation for nonribosomal peptide biosynthetic process"/>
    <property type="evidence" value="ECO:0007669"/>
    <property type="project" value="TreeGrafter"/>
</dbReference>
<proteinExistence type="predicted"/>
<dbReference type="FunFam" id="3.30.300.30:FF:000015">
    <property type="entry name" value="Nonribosomal peptide synthase SidD"/>
    <property type="match status" value="3"/>
</dbReference>
<evidence type="ECO:0000259" key="6">
    <source>
        <dbReference type="PROSITE" id="PS50075"/>
    </source>
</evidence>
<dbReference type="Gene3D" id="3.40.50.720">
    <property type="entry name" value="NAD(P)-binding Rossmann-like Domain"/>
    <property type="match status" value="1"/>
</dbReference>
<dbReference type="InterPro" id="IPR045851">
    <property type="entry name" value="AMP-bd_C_sf"/>
</dbReference>
<protein>
    <submittedName>
        <fullName evidence="7">Acetyl-CoA synthetase-like protein</fullName>
    </submittedName>
</protein>
<keyword evidence="4" id="KW-0175">Coiled coil</keyword>
<dbReference type="Pfam" id="PF00550">
    <property type="entry name" value="PP-binding"/>
    <property type="match status" value="3"/>
</dbReference>
<evidence type="ECO:0000256" key="1">
    <source>
        <dbReference type="ARBA" id="ARBA00022450"/>
    </source>
</evidence>
<dbReference type="InterPro" id="IPR000873">
    <property type="entry name" value="AMP-dep_synth/lig_dom"/>
</dbReference>
<comment type="caution">
    <text evidence="7">The sequence shown here is derived from an EMBL/GenBank/DDBJ whole genome shotgun (WGS) entry which is preliminary data.</text>
</comment>
<dbReference type="PROSITE" id="PS50075">
    <property type="entry name" value="CARRIER"/>
    <property type="match status" value="3"/>
</dbReference>
<evidence type="ECO:0000256" key="4">
    <source>
        <dbReference type="SAM" id="Coils"/>
    </source>
</evidence>
<evidence type="ECO:0000256" key="5">
    <source>
        <dbReference type="SAM" id="MobiDB-lite"/>
    </source>
</evidence>
<dbReference type="SUPFAM" id="SSF47336">
    <property type="entry name" value="ACP-like"/>
    <property type="match status" value="3"/>
</dbReference>
<dbReference type="SUPFAM" id="SSF51735">
    <property type="entry name" value="NAD(P)-binding Rossmann-fold domains"/>
    <property type="match status" value="1"/>
</dbReference>
<dbReference type="InterPro" id="IPR010080">
    <property type="entry name" value="Thioester_reductase-like_dom"/>
</dbReference>